<dbReference type="SUPFAM" id="SSF52540">
    <property type="entry name" value="P-loop containing nucleoside triphosphate hydrolases"/>
    <property type="match status" value="1"/>
</dbReference>
<dbReference type="EMBL" id="PCTN01000165">
    <property type="protein sequence ID" value="PIP75423.1"/>
    <property type="molecule type" value="Genomic_DNA"/>
</dbReference>
<dbReference type="Pfam" id="PF13177">
    <property type="entry name" value="DNA_pol3_delta2"/>
    <property type="match status" value="1"/>
</dbReference>
<evidence type="ECO:0000313" key="2">
    <source>
        <dbReference type="Proteomes" id="UP000230159"/>
    </source>
</evidence>
<dbReference type="PANTHER" id="PTHR11669">
    <property type="entry name" value="REPLICATION FACTOR C / DNA POLYMERASE III GAMMA-TAU SUBUNIT"/>
    <property type="match status" value="1"/>
</dbReference>
<dbReference type="Gene3D" id="3.40.50.300">
    <property type="entry name" value="P-loop containing nucleotide triphosphate hydrolases"/>
    <property type="match status" value="1"/>
</dbReference>
<comment type="caution">
    <text evidence="1">The sequence shown here is derived from an EMBL/GenBank/DDBJ whole genome shotgun (WGS) entry which is preliminary data.</text>
</comment>
<dbReference type="GO" id="GO:0006261">
    <property type="term" value="P:DNA-templated DNA replication"/>
    <property type="evidence" value="ECO:0007669"/>
    <property type="project" value="TreeGrafter"/>
</dbReference>
<feature type="non-terminal residue" evidence="1">
    <location>
        <position position="133"/>
    </location>
</feature>
<proteinExistence type="predicted"/>
<dbReference type="Proteomes" id="UP000230159">
    <property type="component" value="Unassembled WGS sequence"/>
</dbReference>
<dbReference type="CDD" id="cd00009">
    <property type="entry name" value="AAA"/>
    <property type="match status" value="1"/>
</dbReference>
<dbReference type="AlphaFoldDB" id="A0A2H0CZV3"/>
<gene>
    <name evidence="1" type="ORF">COW86_03825</name>
</gene>
<dbReference type="InterPro" id="IPR050238">
    <property type="entry name" value="DNA_Rep/Repair_Clamp_Loader"/>
</dbReference>
<accession>A0A2H0CZV3</accession>
<evidence type="ECO:0000313" key="1">
    <source>
        <dbReference type="EMBL" id="PIP75423.1"/>
    </source>
</evidence>
<organism evidence="1 2">
    <name type="scientific">Candidatus Kuenenbacteria bacterium CG22_combo_CG10-13_8_21_14_all_39_9</name>
    <dbReference type="NCBI Taxonomy" id="1974621"/>
    <lineage>
        <taxon>Bacteria</taxon>
        <taxon>Candidatus Kueneniibacteriota</taxon>
    </lineage>
</organism>
<dbReference type="InterPro" id="IPR027417">
    <property type="entry name" value="P-loop_NTPase"/>
</dbReference>
<reference evidence="1 2" key="1">
    <citation type="submission" date="2017-09" db="EMBL/GenBank/DDBJ databases">
        <title>Depth-based differentiation of microbial function through sediment-hosted aquifers and enrichment of novel symbionts in the deep terrestrial subsurface.</title>
        <authorList>
            <person name="Probst A.J."/>
            <person name="Ladd B."/>
            <person name="Jarett J.K."/>
            <person name="Geller-Mcgrath D.E."/>
            <person name="Sieber C.M."/>
            <person name="Emerson J.B."/>
            <person name="Anantharaman K."/>
            <person name="Thomas B.C."/>
            <person name="Malmstrom R."/>
            <person name="Stieglmeier M."/>
            <person name="Klingl A."/>
            <person name="Woyke T."/>
            <person name="Ryan C.M."/>
            <person name="Banfield J.F."/>
        </authorList>
    </citation>
    <scope>NUCLEOTIDE SEQUENCE [LARGE SCALE GENOMIC DNA]</scope>
    <source>
        <strain evidence="1">CG22_combo_CG10-13_8_21_14_all_39_9</strain>
    </source>
</reference>
<protein>
    <submittedName>
        <fullName evidence="1">DNA polymerase III subunit gamma/tau</fullName>
    </submittedName>
</protein>
<dbReference type="PANTHER" id="PTHR11669:SF0">
    <property type="entry name" value="PROTEIN STICHEL-LIKE 2"/>
    <property type="match status" value="1"/>
</dbReference>
<sequence length="133" mass="15035">MSNVALYRKYRPHNFENLVGQDHVHSTLMNALKSGRIAHAYLFTGPRGTGKTSTARLLAKAMNCIDLKDGYEPCDKCDFCKDINDGRLIDLIEIDAASNRGIDEVRDLNEKIKFSPSRAKCKVYIIDEVHMMT</sequence>
<name>A0A2H0CZV3_9BACT</name>